<feature type="region of interest" description="Disordered" evidence="1">
    <location>
        <begin position="463"/>
        <end position="495"/>
    </location>
</feature>
<organism evidence="2 3">
    <name type="scientific">Streptomonospora nanhaiensis</name>
    <dbReference type="NCBI Taxonomy" id="1323731"/>
    <lineage>
        <taxon>Bacteria</taxon>
        <taxon>Bacillati</taxon>
        <taxon>Actinomycetota</taxon>
        <taxon>Actinomycetes</taxon>
        <taxon>Streptosporangiales</taxon>
        <taxon>Nocardiopsidaceae</taxon>
        <taxon>Streptomonospora</taxon>
    </lineage>
</organism>
<feature type="compositionally biased region" description="Low complexity" evidence="1">
    <location>
        <begin position="517"/>
        <end position="544"/>
    </location>
</feature>
<comment type="caution">
    <text evidence="2">The sequence shown here is derived from an EMBL/GenBank/DDBJ whole genome shotgun (WGS) entry which is preliminary data.</text>
</comment>
<feature type="compositionally biased region" description="Basic and acidic residues" evidence="1">
    <location>
        <begin position="477"/>
        <end position="495"/>
    </location>
</feature>
<evidence type="ECO:0000313" key="2">
    <source>
        <dbReference type="EMBL" id="NYI96110.1"/>
    </source>
</evidence>
<gene>
    <name evidence="2" type="ORF">HNR12_002387</name>
</gene>
<sequence length="561" mass="60422">MAADDDRERAEIARARDFQRDALDRVGRVRTTADVAALGEALNQAVLHARRLLGHGDHAAAQAWADGVVEAAAHQAAGDPGGGRYPYQHATAHLVRGLGATGAGRVVQAADDLADAYRMLRDPAVPWPREAVRDGLIGEAATALLDLYEHCHREALGVDGDAARSYRENAEWALNEAVSLEERAVDGPRWRLALAERLLDRVDRVEDAQGRARLLNGAEALTERTDDVLAPADREALRYLSARTYRQSMEWHTEAGTRFAGAELAENAAHFAQRAGELEGRPDLEPRVRRELNLALRESLTAYAGGLWLDAQALSEAGMTAAEQFRRRREALQEAWRIGREFEAPDAARTLADGYAYLLAAAESGRDPAPEEASHLAELPKGLLRRFGAQDHRAPTAAAVLYAVEARRAGRLLAEARTLFGDAGRLRREQRHDSARAAGAKARAAVEGARKAVDRAERHHRFAAKAEKAAAPAGRPAAERARELQPAAERVRELDGLRAETARLAERAARGGGLPSAMAGRAAAAKPGMAGRRAATGTAAGRRPAPTDPAAVARGSRIRHG</sequence>
<proteinExistence type="predicted"/>
<feature type="region of interest" description="Disordered" evidence="1">
    <location>
        <begin position="508"/>
        <end position="561"/>
    </location>
</feature>
<evidence type="ECO:0000256" key="1">
    <source>
        <dbReference type="SAM" id="MobiDB-lite"/>
    </source>
</evidence>
<reference evidence="2 3" key="1">
    <citation type="submission" date="2020-07" db="EMBL/GenBank/DDBJ databases">
        <title>Sequencing the genomes of 1000 actinobacteria strains.</title>
        <authorList>
            <person name="Klenk H.-P."/>
        </authorList>
    </citation>
    <scope>NUCLEOTIDE SEQUENCE [LARGE SCALE GENOMIC DNA]</scope>
    <source>
        <strain evidence="2 3">DSM 45927</strain>
    </source>
</reference>
<evidence type="ECO:0000313" key="3">
    <source>
        <dbReference type="Proteomes" id="UP000575985"/>
    </source>
</evidence>
<dbReference type="Proteomes" id="UP000575985">
    <property type="component" value="Unassembled WGS sequence"/>
</dbReference>
<dbReference type="RefSeq" id="WP_179767527.1">
    <property type="nucleotide sequence ID" value="NZ_JACCFO010000001.1"/>
</dbReference>
<keyword evidence="3" id="KW-1185">Reference proteome</keyword>
<accession>A0A853BM85</accession>
<dbReference type="AlphaFoldDB" id="A0A853BM85"/>
<dbReference type="EMBL" id="JACCFO010000001">
    <property type="protein sequence ID" value="NYI96110.1"/>
    <property type="molecule type" value="Genomic_DNA"/>
</dbReference>
<protein>
    <submittedName>
        <fullName evidence="2">Uncharacterized protein</fullName>
    </submittedName>
</protein>
<name>A0A853BM85_9ACTN</name>